<name>A0AAV6NVF9_9ROSI</name>
<evidence type="ECO:0000313" key="1">
    <source>
        <dbReference type="EMBL" id="KAG6601847.1"/>
    </source>
</evidence>
<protein>
    <submittedName>
        <fullName evidence="1">Coatomer subunit delta</fullName>
    </submittedName>
</protein>
<dbReference type="Proteomes" id="UP000685013">
    <property type="component" value="Chromosome 4"/>
</dbReference>
<accession>A0AAV6NVF9</accession>
<evidence type="ECO:0000313" key="2">
    <source>
        <dbReference type="Proteomes" id="UP000685013"/>
    </source>
</evidence>
<comment type="caution">
    <text evidence="1">The sequence shown here is derived from an EMBL/GenBank/DDBJ whole genome shotgun (WGS) entry which is preliminary data.</text>
</comment>
<feature type="non-terminal residue" evidence="1">
    <location>
        <position position="1"/>
    </location>
</feature>
<organism evidence="1 2">
    <name type="scientific">Cucurbita argyrosperma subsp. sororia</name>
    <dbReference type="NCBI Taxonomy" id="37648"/>
    <lineage>
        <taxon>Eukaryota</taxon>
        <taxon>Viridiplantae</taxon>
        <taxon>Streptophyta</taxon>
        <taxon>Embryophyta</taxon>
        <taxon>Tracheophyta</taxon>
        <taxon>Spermatophyta</taxon>
        <taxon>Magnoliopsida</taxon>
        <taxon>eudicotyledons</taxon>
        <taxon>Gunneridae</taxon>
        <taxon>Pentapetalae</taxon>
        <taxon>rosids</taxon>
        <taxon>fabids</taxon>
        <taxon>Cucurbitales</taxon>
        <taxon>Cucurbitaceae</taxon>
        <taxon>Cucurbiteae</taxon>
        <taxon>Cucurbita</taxon>
    </lineage>
</organism>
<keyword evidence="2" id="KW-1185">Reference proteome</keyword>
<dbReference type="AlphaFoldDB" id="A0AAV6NVF9"/>
<dbReference type="EMBL" id="JAGKQH010000004">
    <property type="protein sequence ID" value="KAG6601847.1"/>
    <property type="molecule type" value="Genomic_DNA"/>
</dbReference>
<gene>
    <name evidence="1" type="ORF">SDJN03_07080</name>
</gene>
<reference evidence="1 2" key="1">
    <citation type="journal article" date="2021" name="Hortic Res">
        <title>The domestication of Cucurbita argyrosperma as revealed by the genome of its wild relative.</title>
        <authorList>
            <person name="Barrera-Redondo J."/>
            <person name="Sanchez-de la Vega G."/>
            <person name="Aguirre-Liguori J.A."/>
            <person name="Castellanos-Morales G."/>
            <person name="Gutierrez-Guerrero Y.T."/>
            <person name="Aguirre-Dugua X."/>
            <person name="Aguirre-Planter E."/>
            <person name="Tenaillon M.I."/>
            <person name="Lira-Saade R."/>
            <person name="Eguiarte L.E."/>
        </authorList>
    </citation>
    <scope>NUCLEOTIDE SEQUENCE [LARGE SCALE GENOMIC DNA]</scope>
    <source>
        <strain evidence="1">JBR-2021</strain>
    </source>
</reference>
<sequence length="135" mass="15091">LLLLKALACSLVKISKDNQFLESLKAEGPEGPLTGHFLRVKPVRLSWSLEVEECKVLMNHVNCWPSVSGNETYVSIEYEASINGMIPGNSVLEWSIVLIDNSNRMWIYGSSVFLQQIHRYFSPFLSVSATSTLAT</sequence>
<proteinExistence type="predicted"/>